<gene>
    <name evidence="2" type="ORF">B9P99_05955</name>
</gene>
<dbReference type="InterPro" id="IPR027417">
    <property type="entry name" value="P-loop_NTPase"/>
</dbReference>
<feature type="domain" description="DEAD/DEAH-box helicase" evidence="1">
    <location>
        <begin position="28"/>
        <end position="72"/>
    </location>
</feature>
<dbReference type="SUPFAM" id="SSF52540">
    <property type="entry name" value="P-loop containing nucleoside triphosphate hydrolases"/>
    <property type="match status" value="1"/>
</dbReference>
<feature type="non-terminal residue" evidence="2">
    <location>
        <position position="72"/>
    </location>
</feature>
<reference evidence="2 3" key="1">
    <citation type="submission" date="2017-04" db="EMBL/GenBank/DDBJ databases">
        <title>Novel microbial lineages endemic to geothermal iron-oxide mats fill important gaps in the evolutionary history of Archaea.</title>
        <authorList>
            <person name="Jay Z.J."/>
            <person name="Beam J.P."/>
            <person name="Dlakic M."/>
            <person name="Rusch D.B."/>
            <person name="Kozubal M.A."/>
            <person name="Inskeep W.P."/>
        </authorList>
    </citation>
    <scope>NUCLEOTIDE SEQUENCE [LARGE SCALE GENOMIC DNA]</scope>
    <source>
        <strain evidence="2">OSP_B</strain>
    </source>
</reference>
<dbReference type="Gene3D" id="3.40.50.300">
    <property type="entry name" value="P-loop containing nucleotide triphosphate hydrolases"/>
    <property type="match status" value="1"/>
</dbReference>
<sequence>MRKVESYKIEKSDESFAGINLRKFQSDVLKSSSPVIVLDAPTGSGKTLAYLVKALKENFGSTVIVYPTNALI</sequence>
<dbReference type="Proteomes" id="UP000240838">
    <property type="component" value="Unassembled WGS sequence"/>
</dbReference>
<evidence type="ECO:0000313" key="3">
    <source>
        <dbReference type="Proteomes" id="UP000240838"/>
    </source>
</evidence>
<accession>A0A2R6APK0</accession>
<proteinExistence type="predicted"/>
<dbReference type="AlphaFoldDB" id="A0A2R6APK0"/>
<name>A0A2R6APK0_9ARCH</name>
<dbReference type="GO" id="GO:0005524">
    <property type="term" value="F:ATP binding"/>
    <property type="evidence" value="ECO:0007669"/>
    <property type="project" value="InterPro"/>
</dbReference>
<dbReference type="EMBL" id="NEXA01000242">
    <property type="protein sequence ID" value="PSN88301.1"/>
    <property type="molecule type" value="Genomic_DNA"/>
</dbReference>
<comment type="caution">
    <text evidence="2">The sequence shown here is derived from an EMBL/GenBank/DDBJ whole genome shotgun (WGS) entry which is preliminary data.</text>
</comment>
<evidence type="ECO:0000313" key="2">
    <source>
        <dbReference type="EMBL" id="PSN88301.1"/>
    </source>
</evidence>
<dbReference type="Pfam" id="PF00270">
    <property type="entry name" value="DEAD"/>
    <property type="match status" value="1"/>
</dbReference>
<protein>
    <recommendedName>
        <fullName evidence="1">DEAD/DEAH-box helicase domain-containing protein</fullName>
    </recommendedName>
</protein>
<dbReference type="GO" id="GO:0003676">
    <property type="term" value="F:nucleic acid binding"/>
    <property type="evidence" value="ECO:0007669"/>
    <property type="project" value="InterPro"/>
</dbReference>
<organism evidence="2 3">
    <name type="scientific">Candidatus Marsarchaeota G1 archaeon OSP_B</name>
    <dbReference type="NCBI Taxonomy" id="1978153"/>
    <lineage>
        <taxon>Archaea</taxon>
        <taxon>Candidatus Marsarchaeota</taxon>
        <taxon>Candidatus Marsarchaeota group 1</taxon>
    </lineage>
</organism>
<dbReference type="InterPro" id="IPR011545">
    <property type="entry name" value="DEAD/DEAH_box_helicase_dom"/>
</dbReference>
<evidence type="ECO:0000259" key="1">
    <source>
        <dbReference type="Pfam" id="PF00270"/>
    </source>
</evidence>